<proteinExistence type="predicted"/>
<feature type="transmembrane region" description="Helical" evidence="6">
    <location>
        <begin position="147"/>
        <end position="166"/>
    </location>
</feature>
<dbReference type="PANTHER" id="PTHR43370">
    <property type="entry name" value="SUGAR ABC TRANSPORTER INTEGRAL MEMBRANE PROTEIN-RELATED"/>
    <property type="match status" value="1"/>
</dbReference>
<gene>
    <name evidence="7" type="ORF">ACJDT4_18750</name>
</gene>
<comment type="caution">
    <text evidence="7">The sequence shown here is derived from an EMBL/GenBank/DDBJ whole genome shotgun (WGS) entry which is preliminary data.</text>
</comment>
<dbReference type="PANTHER" id="PTHR43370:SF1">
    <property type="entry name" value="GUANOSINE ABC TRANSPORTER PERMEASE PROTEIN NUPQ"/>
    <property type="match status" value="1"/>
</dbReference>
<dbReference type="Proteomes" id="UP001623592">
    <property type="component" value="Unassembled WGS sequence"/>
</dbReference>
<evidence type="ECO:0000256" key="2">
    <source>
        <dbReference type="ARBA" id="ARBA00022475"/>
    </source>
</evidence>
<feature type="transmembrane region" description="Helical" evidence="6">
    <location>
        <begin position="92"/>
        <end position="111"/>
    </location>
</feature>
<dbReference type="CDD" id="cd06580">
    <property type="entry name" value="TM_PBP1_transp_TpRbsC_like"/>
    <property type="match status" value="1"/>
</dbReference>
<keyword evidence="3 6" id="KW-0812">Transmembrane</keyword>
<accession>A0ABW8TIU2</accession>
<feature type="transmembrane region" description="Helical" evidence="6">
    <location>
        <begin position="36"/>
        <end position="57"/>
    </location>
</feature>
<reference evidence="7 8" key="1">
    <citation type="submission" date="2024-11" db="EMBL/GenBank/DDBJ databases">
        <authorList>
            <person name="Heng Y.C."/>
            <person name="Lim A.C.H."/>
            <person name="Lee J.K.Y."/>
            <person name="Kittelmann S."/>
        </authorList>
    </citation>
    <scope>NUCLEOTIDE SEQUENCE [LARGE SCALE GENOMIC DNA]</scope>
    <source>
        <strain evidence="7 8">WILCCON 0114</strain>
    </source>
</reference>
<name>A0ABW8TIU2_9CLOT</name>
<dbReference type="RefSeq" id="WP_406789110.1">
    <property type="nucleotide sequence ID" value="NZ_JBJIAA010000017.1"/>
</dbReference>
<evidence type="ECO:0000313" key="8">
    <source>
        <dbReference type="Proteomes" id="UP001623592"/>
    </source>
</evidence>
<feature type="transmembrane region" description="Helical" evidence="6">
    <location>
        <begin position="63"/>
        <end position="85"/>
    </location>
</feature>
<keyword evidence="5 6" id="KW-0472">Membrane</keyword>
<dbReference type="EMBL" id="JBJIAA010000017">
    <property type="protein sequence ID" value="MFL0252454.1"/>
    <property type="molecule type" value="Genomic_DNA"/>
</dbReference>
<evidence type="ECO:0000313" key="7">
    <source>
        <dbReference type="EMBL" id="MFL0252454.1"/>
    </source>
</evidence>
<keyword evidence="4 6" id="KW-1133">Transmembrane helix</keyword>
<evidence type="ECO:0000256" key="5">
    <source>
        <dbReference type="ARBA" id="ARBA00023136"/>
    </source>
</evidence>
<evidence type="ECO:0000256" key="1">
    <source>
        <dbReference type="ARBA" id="ARBA00004651"/>
    </source>
</evidence>
<organism evidence="7 8">
    <name type="scientific">Clostridium neuense</name>
    <dbReference type="NCBI Taxonomy" id="1728934"/>
    <lineage>
        <taxon>Bacteria</taxon>
        <taxon>Bacillati</taxon>
        <taxon>Bacillota</taxon>
        <taxon>Clostridia</taxon>
        <taxon>Eubacteriales</taxon>
        <taxon>Clostridiaceae</taxon>
        <taxon>Clostridium</taxon>
    </lineage>
</organism>
<evidence type="ECO:0000256" key="6">
    <source>
        <dbReference type="SAM" id="Phobius"/>
    </source>
</evidence>
<protein>
    <submittedName>
        <fullName evidence="7">ABC transporter permease</fullName>
    </submittedName>
</protein>
<evidence type="ECO:0000256" key="3">
    <source>
        <dbReference type="ARBA" id="ARBA00022692"/>
    </source>
</evidence>
<feature type="transmembrane region" description="Helical" evidence="6">
    <location>
        <begin position="6"/>
        <end position="29"/>
    </location>
</feature>
<keyword evidence="2" id="KW-1003">Cell membrane</keyword>
<evidence type="ECO:0000256" key="4">
    <source>
        <dbReference type="ARBA" id="ARBA00022989"/>
    </source>
</evidence>
<keyword evidence="8" id="KW-1185">Reference proteome</keyword>
<feature type="transmembrane region" description="Helical" evidence="6">
    <location>
        <begin position="196"/>
        <end position="218"/>
    </location>
</feature>
<dbReference type="InterPro" id="IPR001851">
    <property type="entry name" value="ABC_transp_permease"/>
</dbReference>
<dbReference type="Pfam" id="PF02653">
    <property type="entry name" value="BPD_transp_2"/>
    <property type="match status" value="1"/>
</dbReference>
<feature type="transmembrane region" description="Helical" evidence="6">
    <location>
        <begin position="275"/>
        <end position="297"/>
    </location>
</feature>
<comment type="subcellular location">
    <subcellularLocation>
        <location evidence="1">Cell membrane</location>
        <topology evidence="1">Multi-pass membrane protein</topology>
    </subcellularLocation>
</comment>
<sequence length="310" mass="32807">MKDINFIISIIDSTLRMAAPLIFAAIGGVFSERSGVANIGIEGMMIMGAFFSVLGTYYTGSTIAGILFAILAGAATSALLAFLSIHLKSDQIIVGTAINIFAAAFTSFMIFKVFKIGGQTEIVKGISFNVPKVIANIPILGKFVGGLNWFIIAAFILVVVANFIIFKTPLGLRIRAVGEKPIAADTMGISVYKIRYLCVIISGALAGIGGSCLTLGMTPIFKEGMVSGRGFIALAALIFGNWKPYPTMIACIIFALGNALQINAQGLAWHIPNELYAMFPYILTMLALAGFVGKTVAPAADGVPYEKGQR</sequence>